<organism evidence="5 6">
    <name type="scientific">Cylindrospermum stagnale PCC 7417</name>
    <dbReference type="NCBI Taxonomy" id="56107"/>
    <lineage>
        <taxon>Bacteria</taxon>
        <taxon>Bacillati</taxon>
        <taxon>Cyanobacteriota</taxon>
        <taxon>Cyanophyceae</taxon>
        <taxon>Nostocales</taxon>
        <taxon>Nostocaceae</taxon>
        <taxon>Cylindrospermum</taxon>
    </lineage>
</organism>
<dbReference type="PATRIC" id="fig|56107.3.peg.7013"/>
<dbReference type="RefSeq" id="WP_015328364.1">
    <property type="nucleotide sequence ID" value="NC_020050.1"/>
</dbReference>
<dbReference type="EC" id="2.1.1.72" evidence="1"/>
<dbReference type="SUPFAM" id="SSF53335">
    <property type="entry name" value="S-adenosyl-L-methionine-dependent methyltransferases"/>
    <property type="match status" value="1"/>
</dbReference>
<dbReference type="HOGENOM" id="CLU_065490_0_0_3"/>
<keyword evidence="3" id="KW-0808">Transferase</keyword>
<reference evidence="5 6" key="1">
    <citation type="submission" date="2012-06" db="EMBL/GenBank/DDBJ databases">
        <title>Noncontiguous Finished plasmid 1 of genome of Cylindrospermum stagnale PCC 7417.</title>
        <authorList>
            <consortium name="US DOE Joint Genome Institute"/>
            <person name="Gugger M."/>
            <person name="Coursin T."/>
            <person name="Rippka R."/>
            <person name="Tandeau De Marsac N."/>
            <person name="Huntemann M."/>
            <person name="Wei C.-L."/>
            <person name="Han J."/>
            <person name="Detter J.C."/>
            <person name="Han C."/>
            <person name="Tapia R."/>
            <person name="Davenport K."/>
            <person name="Daligault H."/>
            <person name="Erkkila T."/>
            <person name="Gu W."/>
            <person name="Munk A.C.C."/>
            <person name="Teshima H."/>
            <person name="Xu Y."/>
            <person name="Chain P."/>
            <person name="Chen A."/>
            <person name="Krypides N."/>
            <person name="Mavromatis K."/>
            <person name="Markowitz V."/>
            <person name="Szeto E."/>
            <person name="Ivanova N."/>
            <person name="Mikhailova N."/>
            <person name="Ovchinnikova G."/>
            <person name="Pagani I."/>
            <person name="Pati A."/>
            <person name="Goodwin L."/>
            <person name="Peters L."/>
            <person name="Pitluck S."/>
            <person name="Woyke T."/>
            <person name="Kerfeld C."/>
        </authorList>
    </citation>
    <scope>NUCLEOTIDE SEQUENCE [LARGE SCALE GENOMIC DNA]</scope>
    <source>
        <strain evidence="5 6">PCC 7417</strain>
        <plasmid evidence="6">Plasmid pCYLST.01</plasmid>
    </source>
</reference>
<evidence type="ECO:0000256" key="3">
    <source>
        <dbReference type="ARBA" id="ARBA00022679"/>
    </source>
</evidence>
<dbReference type="EMBL" id="CP003643">
    <property type="protein sequence ID" value="AFZ28319.1"/>
    <property type="molecule type" value="Genomic_DNA"/>
</dbReference>
<evidence type="ECO:0000256" key="1">
    <source>
        <dbReference type="ARBA" id="ARBA00011900"/>
    </source>
</evidence>
<dbReference type="AlphaFoldDB" id="K9X886"/>
<dbReference type="PANTHER" id="PTHR33841">
    <property type="entry name" value="DNA METHYLTRANSFERASE YEEA-RELATED"/>
    <property type="match status" value="1"/>
</dbReference>
<dbReference type="PANTHER" id="PTHR33841:SF1">
    <property type="entry name" value="DNA METHYLTRANSFERASE A"/>
    <property type="match status" value="1"/>
</dbReference>
<evidence type="ECO:0000313" key="6">
    <source>
        <dbReference type="Proteomes" id="UP000010475"/>
    </source>
</evidence>
<dbReference type="InterPro" id="IPR050953">
    <property type="entry name" value="N4_N6_ade-DNA_methylase"/>
</dbReference>
<name>K9X886_9NOST</name>
<keyword evidence="6" id="KW-1185">Reference proteome</keyword>
<gene>
    <name evidence="5" type="ORF">Cylst_6542</name>
</gene>
<protein>
    <recommendedName>
        <fullName evidence="1">site-specific DNA-methyltransferase (adenine-specific)</fullName>
        <ecNumber evidence="1">2.1.1.72</ecNumber>
    </recommendedName>
</protein>
<evidence type="ECO:0000313" key="5">
    <source>
        <dbReference type="EMBL" id="AFZ28319.1"/>
    </source>
</evidence>
<dbReference type="GO" id="GO:0009007">
    <property type="term" value="F:site-specific DNA-methyltransferase (adenine-specific) activity"/>
    <property type="evidence" value="ECO:0007669"/>
    <property type="project" value="UniProtKB-EC"/>
</dbReference>
<proteinExistence type="predicted"/>
<accession>K9X886</accession>
<dbReference type="OrthoDB" id="564694at2"/>
<keyword evidence="5" id="KW-0614">Plasmid</keyword>
<comment type="catalytic activity">
    <reaction evidence="4">
        <text>a 2'-deoxyadenosine in DNA + S-adenosyl-L-methionine = an N(6)-methyl-2'-deoxyadenosine in DNA + S-adenosyl-L-homocysteine + H(+)</text>
        <dbReference type="Rhea" id="RHEA:15197"/>
        <dbReference type="Rhea" id="RHEA-COMP:12418"/>
        <dbReference type="Rhea" id="RHEA-COMP:12419"/>
        <dbReference type="ChEBI" id="CHEBI:15378"/>
        <dbReference type="ChEBI" id="CHEBI:57856"/>
        <dbReference type="ChEBI" id="CHEBI:59789"/>
        <dbReference type="ChEBI" id="CHEBI:90615"/>
        <dbReference type="ChEBI" id="CHEBI:90616"/>
        <dbReference type="EC" id="2.1.1.72"/>
    </reaction>
</comment>
<sequence length="392" mass="45246">MAERLLQLGDVRTINSPEKIAALFQKLGYNSAAQLLNTEDLQLSSRSFEAIYHSYMIANQGNSELQVLLFHLKPEEWNSPSKASGRMKAIANSVCQRPTDFLLLGTKDYKQLMLVNPRRDFDKQQMSAKIGIRKLLIDRINPTNYDRDRLEAIAVRSFNPKELYQVQCEAFDVDKLTKSFYRGYRTLFEKVQTVIKQYNPDPYFEDSSRLHQFSQRLMGRIMFLYFLQKKEFLAGDRRFLTQQYKQLKPEPDDTNYYADLLEELFFETLNKERPNFASDWGKIPYLNGGLFDRDYGEGVKDAAGRVTPAQIELPNSLFDPSEENSILGFFNDYNFTVAENVADDEDVAVDPEMLGKVFENMLVAEERGQSGVLQRFVKNSAILSEMVTHKGL</sequence>
<geneLocation type="plasmid" evidence="5 6">
    <name>pCYLST.01</name>
</geneLocation>
<keyword evidence="2" id="KW-0489">Methyltransferase</keyword>
<dbReference type="KEGG" id="csg:Cylst_6542"/>
<evidence type="ECO:0000256" key="4">
    <source>
        <dbReference type="ARBA" id="ARBA00047942"/>
    </source>
</evidence>
<dbReference type="InterPro" id="IPR029063">
    <property type="entry name" value="SAM-dependent_MTases_sf"/>
</dbReference>
<dbReference type="Proteomes" id="UP000010475">
    <property type="component" value="Plasmid pCYLST.01"/>
</dbReference>
<dbReference type="GO" id="GO:0032259">
    <property type="term" value="P:methylation"/>
    <property type="evidence" value="ECO:0007669"/>
    <property type="project" value="UniProtKB-KW"/>
</dbReference>
<evidence type="ECO:0000256" key="2">
    <source>
        <dbReference type="ARBA" id="ARBA00022603"/>
    </source>
</evidence>